<evidence type="ECO:0008006" key="3">
    <source>
        <dbReference type="Google" id="ProtNLM"/>
    </source>
</evidence>
<organism evidence="1 2">
    <name type="scientific">Mycolicibacter heraklionensis</name>
    <dbReference type="NCBI Taxonomy" id="512402"/>
    <lineage>
        <taxon>Bacteria</taxon>
        <taxon>Bacillati</taxon>
        <taxon>Actinomycetota</taxon>
        <taxon>Actinomycetes</taxon>
        <taxon>Mycobacteriales</taxon>
        <taxon>Mycobacteriaceae</taxon>
        <taxon>Mycolicibacter</taxon>
    </lineage>
</organism>
<proteinExistence type="predicted"/>
<gene>
    <name evidence="1" type="ORF">K3U94_20920</name>
</gene>
<dbReference type="EMBL" id="CP080997">
    <property type="protein sequence ID" value="QZA07379.1"/>
    <property type="molecule type" value="Genomic_DNA"/>
</dbReference>
<dbReference type="Proteomes" id="UP000825008">
    <property type="component" value="Chromosome"/>
</dbReference>
<reference evidence="1" key="1">
    <citation type="submission" date="2021-08" db="EMBL/GenBank/DDBJ databases">
        <title>Whole genome sequencing of non-tuberculosis mycobacteria type-strains.</title>
        <authorList>
            <person name="Igarashi Y."/>
            <person name="Osugi A."/>
            <person name="Mitarai S."/>
        </authorList>
    </citation>
    <scope>NUCLEOTIDE SEQUENCE</scope>
    <source>
        <strain evidence="1">JCM 30995</strain>
    </source>
</reference>
<sequence length="305" mass="33627">MDELDWPFLGAEALADRVISERAMRTLYATVYPGVFVPWGIELDAAQRARAAWLWSRRRGIVAGNSAAALLGSKWVSPELDAELVHDNRRPPPKLVVHTDTLKASEMTTVDGIRVTAPARTAFDIGRRTPSRVLAVARVDALANATGIGIADVEAVITAHPGVRGLNRLRRILPLVDASAESHQESRTRVALIDAGLPRPETQIVVYDEYDGFVARVDMGYRELHVGVEYDGPQHWTDPKQRQRDIDRQVVLADLGWVIIRVSAELLRYRKATLIARVEDAMNAAGWPGSGVSVEYTTLPRCVAS</sequence>
<evidence type="ECO:0000313" key="2">
    <source>
        <dbReference type="Proteomes" id="UP000825008"/>
    </source>
</evidence>
<dbReference type="InterPro" id="IPR011335">
    <property type="entry name" value="Restrct_endonuc-II-like"/>
</dbReference>
<dbReference type="SUPFAM" id="SSF52980">
    <property type="entry name" value="Restriction endonuclease-like"/>
    <property type="match status" value="1"/>
</dbReference>
<name>A0A9X7WHA9_9MYCO</name>
<accession>A0A9X7WHA9</accession>
<dbReference type="RefSeq" id="WP_220694890.1">
    <property type="nucleotide sequence ID" value="NZ_CP080997.1"/>
</dbReference>
<dbReference type="AlphaFoldDB" id="A0A9X7WHA9"/>
<dbReference type="Gene3D" id="3.40.960.10">
    <property type="entry name" value="VSR Endonuclease"/>
    <property type="match status" value="1"/>
</dbReference>
<evidence type="ECO:0000313" key="1">
    <source>
        <dbReference type="EMBL" id="QZA07379.1"/>
    </source>
</evidence>
<dbReference type="KEGG" id="mher:K3U94_20920"/>
<protein>
    <recommendedName>
        <fullName evidence="3">DUF559 domain-containing protein</fullName>
    </recommendedName>
</protein>